<protein>
    <submittedName>
        <fullName evidence="1">Uncharacterized protein</fullName>
    </submittedName>
</protein>
<reference evidence="1" key="1">
    <citation type="submission" date="2014-09" db="EMBL/GenBank/DDBJ databases">
        <authorList>
            <person name="Magalhaes I.L.F."/>
            <person name="Oliveira U."/>
            <person name="Santos F.R."/>
            <person name="Vidigal T.H.D.A."/>
            <person name="Brescovit A.D."/>
            <person name="Santos A.J."/>
        </authorList>
    </citation>
    <scope>NUCLEOTIDE SEQUENCE</scope>
    <source>
        <tissue evidence="1">Shoot tissue taken approximately 20 cm above the soil surface</tissue>
    </source>
</reference>
<organism evidence="1">
    <name type="scientific">Arundo donax</name>
    <name type="common">Giant reed</name>
    <name type="synonym">Donax arundinaceus</name>
    <dbReference type="NCBI Taxonomy" id="35708"/>
    <lineage>
        <taxon>Eukaryota</taxon>
        <taxon>Viridiplantae</taxon>
        <taxon>Streptophyta</taxon>
        <taxon>Embryophyta</taxon>
        <taxon>Tracheophyta</taxon>
        <taxon>Spermatophyta</taxon>
        <taxon>Magnoliopsida</taxon>
        <taxon>Liliopsida</taxon>
        <taxon>Poales</taxon>
        <taxon>Poaceae</taxon>
        <taxon>PACMAD clade</taxon>
        <taxon>Arundinoideae</taxon>
        <taxon>Arundineae</taxon>
        <taxon>Arundo</taxon>
    </lineage>
</organism>
<name>A0A0A9CBP2_ARUDO</name>
<proteinExistence type="predicted"/>
<evidence type="ECO:0000313" key="1">
    <source>
        <dbReference type="EMBL" id="JAD73709.1"/>
    </source>
</evidence>
<reference evidence="1" key="2">
    <citation type="journal article" date="2015" name="Data Brief">
        <title>Shoot transcriptome of the giant reed, Arundo donax.</title>
        <authorList>
            <person name="Barrero R.A."/>
            <person name="Guerrero F.D."/>
            <person name="Moolhuijzen P."/>
            <person name="Goolsby J.A."/>
            <person name="Tidwell J."/>
            <person name="Bellgard S.E."/>
            <person name="Bellgard M.I."/>
        </authorList>
    </citation>
    <scope>NUCLEOTIDE SEQUENCE</scope>
    <source>
        <tissue evidence="1">Shoot tissue taken approximately 20 cm above the soil surface</tissue>
    </source>
</reference>
<sequence>MHNTIDIAKKAILAYELKNTSNNVNNTI</sequence>
<dbReference type="AlphaFoldDB" id="A0A0A9CBP2"/>
<accession>A0A0A9CBP2</accession>
<dbReference type="EMBL" id="GBRH01224186">
    <property type="protein sequence ID" value="JAD73709.1"/>
    <property type="molecule type" value="Transcribed_RNA"/>
</dbReference>